<comment type="caution">
    <text evidence="1">The sequence shown here is derived from an EMBL/GenBank/DDBJ whole genome shotgun (WGS) entry which is preliminary data.</text>
</comment>
<sequence>MGEMSTKANELSQAQDVIDRKVIHHEKKNTCTFVKKEKSREENLKSVVSTKESEEKRKESECLIENHESLKEEQEKEKQDEIEKMCRNLKLKTRKMKEFLLEALQNHKLSSFYIFLVLIQSQLLNFLTTTCGTKPNHGMKVKEEGMEKKLSIGFEDTPLCLSLNLFLLYHEFSFRELKFLELYASYVTLVGNVMINPFTCDLAFDIDHMLKCSSPCAYLEKRLLEFLDELISLLYCKEELGGLSPLKDMEHQIEWRKVDEFGDQGKHYNVFNYQGAIKETTWRRNQLSIEKNIPYCRRQGYPYHCRVRAQPGSLSESRHIGTAVIPKLSKPCMYHDRLDE</sequence>
<protein>
    <submittedName>
        <fullName evidence="1">Uncharacterized protein</fullName>
    </submittedName>
</protein>
<gene>
    <name evidence="1" type="ORF">M9H77_23527</name>
</gene>
<evidence type="ECO:0000313" key="1">
    <source>
        <dbReference type="EMBL" id="KAI5664204.1"/>
    </source>
</evidence>
<name>A0ACC0AUH9_CATRO</name>
<proteinExistence type="predicted"/>
<reference evidence="2" key="1">
    <citation type="journal article" date="2023" name="Nat. Plants">
        <title>Single-cell RNA sequencing provides a high-resolution roadmap for understanding the multicellular compartmentation of specialized metabolism.</title>
        <authorList>
            <person name="Sun S."/>
            <person name="Shen X."/>
            <person name="Li Y."/>
            <person name="Li Y."/>
            <person name="Wang S."/>
            <person name="Li R."/>
            <person name="Zhang H."/>
            <person name="Shen G."/>
            <person name="Guo B."/>
            <person name="Wei J."/>
            <person name="Xu J."/>
            <person name="St-Pierre B."/>
            <person name="Chen S."/>
            <person name="Sun C."/>
        </authorList>
    </citation>
    <scope>NUCLEOTIDE SEQUENCE [LARGE SCALE GENOMIC DNA]</scope>
</reference>
<organism evidence="1 2">
    <name type="scientific">Catharanthus roseus</name>
    <name type="common">Madagascar periwinkle</name>
    <name type="synonym">Vinca rosea</name>
    <dbReference type="NCBI Taxonomy" id="4058"/>
    <lineage>
        <taxon>Eukaryota</taxon>
        <taxon>Viridiplantae</taxon>
        <taxon>Streptophyta</taxon>
        <taxon>Embryophyta</taxon>
        <taxon>Tracheophyta</taxon>
        <taxon>Spermatophyta</taxon>
        <taxon>Magnoliopsida</taxon>
        <taxon>eudicotyledons</taxon>
        <taxon>Gunneridae</taxon>
        <taxon>Pentapetalae</taxon>
        <taxon>asterids</taxon>
        <taxon>lamiids</taxon>
        <taxon>Gentianales</taxon>
        <taxon>Apocynaceae</taxon>
        <taxon>Rauvolfioideae</taxon>
        <taxon>Vinceae</taxon>
        <taxon>Catharanthinae</taxon>
        <taxon>Catharanthus</taxon>
    </lineage>
</organism>
<evidence type="ECO:0000313" key="2">
    <source>
        <dbReference type="Proteomes" id="UP001060085"/>
    </source>
</evidence>
<dbReference type="EMBL" id="CM044705">
    <property type="protein sequence ID" value="KAI5664204.1"/>
    <property type="molecule type" value="Genomic_DNA"/>
</dbReference>
<keyword evidence="2" id="KW-1185">Reference proteome</keyword>
<dbReference type="Proteomes" id="UP001060085">
    <property type="component" value="Linkage Group LG05"/>
</dbReference>
<accession>A0ACC0AUH9</accession>